<keyword evidence="3" id="KW-0472">Membrane</keyword>
<dbReference type="GO" id="GO:0046872">
    <property type="term" value="F:metal ion binding"/>
    <property type="evidence" value="ECO:0007669"/>
    <property type="project" value="InterPro"/>
</dbReference>
<evidence type="ECO:0000313" key="5">
    <source>
        <dbReference type="EMBL" id="KAF0699353.1"/>
    </source>
</evidence>
<dbReference type="GO" id="GO:0010038">
    <property type="term" value="P:response to metal ion"/>
    <property type="evidence" value="ECO:0007669"/>
    <property type="project" value="InterPro"/>
</dbReference>
<dbReference type="Pfam" id="PF05023">
    <property type="entry name" value="Phytochelatin"/>
    <property type="match status" value="1"/>
</dbReference>
<organism evidence="6 7">
    <name type="scientific">Aphanomyces stellatus</name>
    <dbReference type="NCBI Taxonomy" id="120398"/>
    <lineage>
        <taxon>Eukaryota</taxon>
        <taxon>Sar</taxon>
        <taxon>Stramenopiles</taxon>
        <taxon>Oomycota</taxon>
        <taxon>Saprolegniomycetes</taxon>
        <taxon>Saprolegniales</taxon>
        <taxon>Verrucalvaceae</taxon>
        <taxon>Aphanomyces</taxon>
    </lineage>
</organism>
<dbReference type="InterPro" id="IPR007719">
    <property type="entry name" value="PCS_N"/>
</dbReference>
<feature type="domain" description="Peptidase C83" evidence="4">
    <location>
        <begin position="200"/>
        <end position="251"/>
    </location>
</feature>
<evidence type="ECO:0000256" key="3">
    <source>
        <dbReference type="SAM" id="Phobius"/>
    </source>
</evidence>
<feature type="transmembrane region" description="Helical" evidence="3">
    <location>
        <begin position="27"/>
        <end position="47"/>
    </location>
</feature>
<dbReference type="InterPro" id="IPR038765">
    <property type="entry name" value="Papain-like_cys_pep_sf"/>
</dbReference>
<dbReference type="SUPFAM" id="SSF54001">
    <property type="entry name" value="Cysteine proteinases"/>
    <property type="match status" value="1"/>
</dbReference>
<dbReference type="Proteomes" id="UP000332933">
    <property type="component" value="Unassembled WGS sequence"/>
</dbReference>
<dbReference type="Gene3D" id="3.90.70.30">
    <property type="entry name" value="Phytochelatin synthase, N-terminal domain"/>
    <property type="match status" value="1"/>
</dbReference>
<dbReference type="InterPro" id="IPR038156">
    <property type="entry name" value="PCS_N_sf"/>
</dbReference>
<reference evidence="6 7" key="1">
    <citation type="submission" date="2019-03" db="EMBL/GenBank/DDBJ databases">
        <authorList>
            <person name="Gaulin E."/>
            <person name="Dumas B."/>
        </authorList>
    </citation>
    <scope>NUCLEOTIDE SEQUENCE [LARGE SCALE GENOMIC DNA]</scope>
    <source>
        <strain evidence="6">CBS 568.67</strain>
    </source>
</reference>
<keyword evidence="3" id="KW-0812">Transmembrane</keyword>
<keyword evidence="3" id="KW-1133">Transmembrane helix</keyword>
<dbReference type="EC" id="2.3.2.15" evidence="1"/>
<name>A0A485KQ50_9STRA</name>
<dbReference type="EMBL" id="CAADRA010005204">
    <property type="protein sequence ID" value="VFT86945.1"/>
    <property type="molecule type" value="Genomic_DNA"/>
</dbReference>
<sequence length="260" mass="28790">MCKTPDEIEYVEPGHPSSPTHRRARRMIMITLMTILGYPVLFLLYLFKHDFILSVMGPASDESIKKNPKYKDATFLQRVWASPVGQLFLQGKLEYQLQEGYCMPSTLRNVLKSIPHVDAKDVPVAKPGPSTPEKYVAKLDAIGYTTSTIVFGSDGYDAFVAALKHANDPTYRVAINFLRSPLFGINSPSFAPHNLLLALAGGHFSVVVGFLEDENLVAVFDVNHTYGPFLVDAKRLYNAVSAHDFQSGKTRALVVSKINA</sequence>
<gene>
    <name evidence="6" type="primary">Aste57867_10069</name>
    <name evidence="5" type="ORF">As57867_010030</name>
    <name evidence="6" type="ORF">ASTE57867_10069</name>
</gene>
<protein>
    <recommendedName>
        <fullName evidence="1">glutathione gamma-glutamylcysteinyltransferase</fullName>
        <ecNumber evidence="1">2.3.2.15</ecNumber>
    </recommendedName>
</protein>
<dbReference type="GO" id="GO:0046938">
    <property type="term" value="P:phytochelatin biosynthetic process"/>
    <property type="evidence" value="ECO:0007669"/>
    <property type="project" value="InterPro"/>
</dbReference>
<dbReference type="EMBL" id="VJMH01005183">
    <property type="protein sequence ID" value="KAF0699353.1"/>
    <property type="molecule type" value="Genomic_DNA"/>
</dbReference>
<accession>A0A485KQ50</accession>
<evidence type="ECO:0000313" key="6">
    <source>
        <dbReference type="EMBL" id="VFT86945.1"/>
    </source>
</evidence>
<proteinExistence type="predicted"/>
<evidence type="ECO:0000313" key="7">
    <source>
        <dbReference type="Proteomes" id="UP000332933"/>
    </source>
</evidence>
<evidence type="ECO:0000259" key="4">
    <source>
        <dbReference type="Pfam" id="PF05023"/>
    </source>
</evidence>
<reference evidence="5" key="2">
    <citation type="submission" date="2019-06" db="EMBL/GenBank/DDBJ databases">
        <title>Genomics analysis of Aphanomyces spp. identifies a new class of oomycete effector associated with host adaptation.</title>
        <authorList>
            <person name="Gaulin E."/>
        </authorList>
    </citation>
    <scope>NUCLEOTIDE SEQUENCE</scope>
    <source>
        <strain evidence="5">CBS 578.67</strain>
    </source>
</reference>
<evidence type="ECO:0000256" key="2">
    <source>
        <dbReference type="ARBA" id="ARBA00022539"/>
    </source>
</evidence>
<dbReference type="OrthoDB" id="46281at2759"/>
<keyword evidence="7" id="KW-1185">Reference proteome</keyword>
<dbReference type="GO" id="GO:0016756">
    <property type="term" value="F:glutathione gamma-glutamylcysteinyltransferase activity"/>
    <property type="evidence" value="ECO:0007669"/>
    <property type="project" value="UniProtKB-EC"/>
</dbReference>
<dbReference type="AlphaFoldDB" id="A0A485KQ50"/>
<keyword evidence="2" id="KW-0104">Cadmium</keyword>
<evidence type="ECO:0000256" key="1">
    <source>
        <dbReference type="ARBA" id="ARBA00012468"/>
    </source>
</evidence>